<protein>
    <submittedName>
        <fullName evidence="1">Uncharacterized protein</fullName>
    </submittedName>
</protein>
<dbReference type="EMBL" id="CM039437">
    <property type="protein sequence ID" value="KAI4308634.1"/>
    <property type="molecule type" value="Genomic_DNA"/>
</dbReference>
<keyword evidence="2" id="KW-1185">Reference proteome</keyword>
<comment type="caution">
    <text evidence="1">The sequence shown here is derived from an EMBL/GenBank/DDBJ whole genome shotgun (WGS) entry which is preliminary data.</text>
</comment>
<dbReference type="Proteomes" id="UP000828941">
    <property type="component" value="Chromosome 12"/>
</dbReference>
<evidence type="ECO:0000313" key="2">
    <source>
        <dbReference type="Proteomes" id="UP000828941"/>
    </source>
</evidence>
<evidence type="ECO:0000313" key="1">
    <source>
        <dbReference type="EMBL" id="KAI4308634.1"/>
    </source>
</evidence>
<name>A0ACB9LG88_BAUVA</name>
<gene>
    <name evidence="1" type="ORF">L6164_031690</name>
</gene>
<proteinExistence type="predicted"/>
<reference evidence="1 2" key="1">
    <citation type="journal article" date="2022" name="DNA Res.">
        <title>Chromosomal-level genome assembly of the orchid tree Bauhinia variegata (Leguminosae; Cercidoideae) supports the allotetraploid origin hypothesis of Bauhinia.</title>
        <authorList>
            <person name="Zhong Y."/>
            <person name="Chen Y."/>
            <person name="Zheng D."/>
            <person name="Pang J."/>
            <person name="Liu Y."/>
            <person name="Luo S."/>
            <person name="Meng S."/>
            <person name="Qian L."/>
            <person name="Wei D."/>
            <person name="Dai S."/>
            <person name="Zhou R."/>
        </authorList>
    </citation>
    <scope>NUCLEOTIDE SEQUENCE [LARGE SCALE GENOMIC DNA]</scope>
    <source>
        <strain evidence="1">BV-YZ2020</strain>
    </source>
</reference>
<organism evidence="1 2">
    <name type="scientific">Bauhinia variegata</name>
    <name type="common">Purple orchid tree</name>
    <name type="synonym">Phanera variegata</name>
    <dbReference type="NCBI Taxonomy" id="167791"/>
    <lineage>
        <taxon>Eukaryota</taxon>
        <taxon>Viridiplantae</taxon>
        <taxon>Streptophyta</taxon>
        <taxon>Embryophyta</taxon>
        <taxon>Tracheophyta</taxon>
        <taxon>Spermatophyta</taxon>
        <taxon>Magnoliopsida</taxon>
        <taxon>eudicotyledons</taxon>
        <taxon>Gunneridae</taxon>
        <taxon>Pentapetalae</taxon>
        <taxon>rosids</taxon>
        <taxon>fabids</taxon>
        <taxon>Fabales</taxon>
        <taxon>Fabaceae</taxon>
        <taxon>Cercidoideae</taxon>
        <taxon>Cercideae</taxon>
        <taxon>Bauhiniinae</taxon>
        <taxon>Bauhinia</taxon>
    </lineage>
</organism>
<accession>A0ACB9LG88</accession>
<sequence length="792" mass="90364">MELRVSSTLFFLLLLAFPFQFSSSSSTKGFSLSVENPDDVILSPNGIFTAGFYAVGENAYCFSIWFTEPKAQNLTVVWMANLNQPVNGRLSTLSIDETGNLILTDARQFKIWTTDTSSSSLLKLVLNNNGNLVLHEKQGTVLWQSFDHPINTLLPGQVLPKDASLVSSRSETNHSSGFYKLFFDDFNVLRLAFDGQDVPSNYWPDPWLKNFESGRSSYNGSRNVVLDALGYFSSSDNFTFKTSDYGRVLQRRLMIDYDGNLRVYSRESAADYWYVSWQAKSEPCKIHGICGPNSMCSNDPYSGRKCSCLPGYKVKNESDWSYGCEAKFNISCNMNESRFQLISHVEFYGTDFVYLQNSTFKQCQEICLQLCNCKGFQYNFRKEFNRYDCYTKTMLVNGYQSPDFFGAMFLRLPKGDSFSGDLKESVNSCHNNVNSVMLERGYIERRENTLVKIFLWLAYAIGGIEIFCLFMVWSCLMITGKKSSVNEQGYQLNAIGFRRFSYSELKKATNGFCEEIGRGGGGIVYKAVLSDNRVAAVKRLSEANQGESEFLAEVSIIGRLNHMNLIEMWGYCVERKHRLLVYEYMENGSLAQNLMSNTLNWSERYNIALGIARGLSYLHEECLEWILHCDVKPHNILLDLNYHPKIADFGLSKLQNRNDINSSFSRVRGTRGYMAPEWIFNLPITSKVDVYSYGIVMLEMITGKNPSMGIQVADGAEAHQGRLRRLVTWVREKKIKGLEMTSWVEEIMDPLVEGDYDIKKMETLVKVSLECVQEEKSARPTMSQVVEMLQRY</sequence>